<reference evidence="2" key="1">
    <citation type="submission" date="2016-10" db="EMBL/GenBank/DDBJ databases">
        <authorList>
            <person name="Varghese N."/>
            <person name="Submissions S."/>
        </authorList>
    </citation>
    <scope>NUCLEOTIDE SEQUENCE [LARGE SCALE GENOMIC DNA]</scope>
    <source>
        <strain evidence="2">DSM 527</strain>
    </source>
</reference>
<accession>A0A1G7QTN7</accession>
<gene>
    <name evidence="1" type="ORF">SAMN04488121_103190</name>
</gene>
<organism evidence="1 2">
    <name type="scientific">Chitinophaga filiformis</name>
    <name type="common">Myxococcus filiformis</name>
    <name type="synonym">Flexibacter filiformis</name>
    <dbReference type="NCBI Taxonomy" id="104663"/>
    <lineage>
        <taxon>Bacteria</taxon>
        <taxon>Pseudomonadati</taxon>
        <taxon>Bacteroidota</taxon>
        <taxon>Chitinophagia</taxon>
        <taxon>Chitinophagales</taxon>
        <taxon>Chitinophagaceae</taxon>
        <taxon>Chitinophaga</taxon>
    </lineage>
</organism>
<evidence type="ECO:0000313" key="2">
    <source>
        <dbReference type="Proteomes" id="UP000199045"/>
    </source>
</evidence>
<protein>
    <submittedName>
        <fullName evidence="1">Uncharacterized protein</fullName>
    </submittedName>
</protein>
<name>A0A1G7QTN7_CHIFI</name>
<dbReference type="Proteomes" id="UP000199045">
    <property type="component" value="Unassembled WGS sequence"/>
</dbReference>
<dbReference type="STRING" id="104663.SAMN04488121_103190"/>
<dbReference type="AlphaFoldDB" id="A0A1G7QTN7"/>
<sequence>MIAHAGHILKIRFVLQPFSFVFLIEGEDMYQMILETRDTEEASYLWHFEKQRALLPAFLKELDRQLDIIRNQGRHVFITSAPENFNRVVHDYSNEQKGFITWKYMLEERLI</sequence>
<dbReference type="EMBL" id="FNBN01000003">
    <property type="protein sequence ID" value="SDG01891.1"/>
    <property type="molecule type" value="Genomic_DNA"/>
</dbReference>
<evidence type="ECO:0000313" key="1">
    <source>
        <dbReference type="EMBL" id="SDG01891.1"/>
    </source>
</evidence>
<proteinExistence type="predicted"/>
<dbReference type="RefSeq" id="WP_089832541.1">
    <property type="nucleotide sequence ID" value="NZ_FNBN01000003.1"/>
</dbReference>